<dbReference type="Proteomes" id="UP000092177">
    <property type="component" value="Chromosome 8"/>
</dbReference>
<accession>A0A1B7XYZ8</accession>
<feature type="compositionally biased region" description="Acidic residues" evidence="1">
    <location>
        <begin position="146"/>
        <end position="156"/>
    </location>
</feature>
<feature type="compositionally biased region" description="Polar residues" evidence="1">
    <location>
        <begin position="200"/>
        <end position="218"/>
    </location>
</feature>
<feature type="compositionally biased region" description="Basic and acidic residues" evidence="1">
    <location>
        <begin position="434"/>
        <end position="468"/>
    </location>
</feature>
<dbReference type="EMBL" id="LTAN01000008">
    <property type="protein sequence ID" value="OBR04985.1"/>
    <property type="molecule type" value="Genomic_DNA"/>
</dbReference>
<evidence type="ECO:0000256" key="1">
    <source>
        <dbReference type="SAM" id="MobiDB-lite"/>
    </source>
</evidence>
<feature type="compositionally biased region" description="Basic and acidic residues" evidence="1">
    <location>
        <begin position="274"/>
        <end position="296"/>
    </location>
</feature>
<dbReference type="GeneID" id="28870769"/>
<feature type="region of interest" description="Disordered" evidence="1">
    <location>
        <begin position="1"/>
        <end position="20"/>
    </location>
</feature>
<feature type="compositionally biased region" description="Basic and acidic residues" evidence="1">
    <location>
        <begin position="391"/>
        <end position="405"/>
    </location>
</feature>
<feature type="compositionally biased region" description="Basic residues" evidence="1">
    <location>
        <begin position="406"/>
        <end position="421"/>
    </location>
</feature>
<gene>
    <name evidence="2" type="ORF">CH63R_11688</name>
</gene>
<evidence type="ECO:0000313" key="3">
    <source>
        <dbReference type="Proteomes" id="UP000092177"/>
    </source>
</evidence>
<keyword evidence="3" id="KW-1185">Reference proteome</keyword>
<feature type="compositionally biased region" description="Basic and acidic residues" evidence="1">
    <location>
        <begin position="235"/>
        <end position="245"/>
    </location>
</feature>
<dbReference type="KEGG" id="chig:CH63R_11688"/>
<organism evidence="2 3">
    <name type="scientific">Colletotrichum higginsianum (strain IMI 349063)</name>
    <name type="common">Crucifer anthracnose fungus</name>
    <dbReference type="NCBI Taxonomy" id="759273"/>
    <lineage>
        <taxon>Eukaryota</taxon>
        <taxon>Fungi</taxon>
        <taxon>Dikarya</taxon>
        <taxon>Ascomycota</taxon>
        <taxon>Pezizomycotina</taxon>
        <taxon>Sordariomycetes</taxon>
        <taxon>Hypocreomycetidae</taxon>
        <taxon>Glomerellales</taxon>
        <taxon>Glomerellaceae</taxon>
        <taxon>Colletotrichum</taxon>
        <taxon>Colletotrichum destructivum species complex</taxon>
    </lineage>
</organism>
<dbReference type="OrthoDB" id="4846438at2759"/>
<comment type="caution">
    <text evidence="2">The sequence shown here is derived from an EMBL/GenBank/DDBJ whole genome shotgun (WGS) entry which is preliminary data.</text>
</comment>
<dbReference type="VEuPathDB" id="FungiDB:CH63R_11688"/>
<feature type="region of interest" description="Disordered" evidence="1">
    <location>
        <begin position="493"/>
        <end position="553"/>
    </location>
</feature>
<feature type="compositionally biased region" description="Basic and acidic residues" evidence="1">
    <location>
        <begin position="316"/>
        <end position="326"/>
    </location>
</feature>
<feature type="compositionally biased region" description="Basic residues" evidence="1">
    <location>
        <begin position="650"/>
        <end position="660"/>
    </location>
</feature>
<feature type="compositionally biased region" description="Pro residues" evidence="1">
    <location>
        <begin position="1"/>
        <end position="10"/>
    </location>
</feature>
<dbReference type="RefSeq" id="XP_018153503.1">
    <property type="nucleotide sequence ID" value="XM_018306662.1"/>
</dbReference>
<dbReference type="AlphaFoldDB" id="A0A1B7XYZ8"/>
<protein>
    <submittedName>
        <fullName evidence="2">Uncharacterized protein</fullName>
    </submittedName>
</protein>
<feature type="compositionally biased region" description="Polar residues" evidence="1">
    <location>
        <begin position="513"/>
        <end position="553"/>
    </location>
</feature>
<feature type="compositionally biased region" description="Basic and acidic residues" evidence="1">
    <location>
        <begin position="178"/>
        <end position="190"/>
    </location>
</feature>
<feature type="compositionally biased region" description="Polar residues" evidence="1">
    <location>
        <begin position="589"/>
        <end position="601"/>
    </location>
</feature>
<feature type="region of interest" description="Disordered" evidence="1">
    <location>
        <begin position="567"/>
        <end position="681"/>
    </location>
</feature>
<feature type="compositionally biased region" description="Basic and acidic residues" evidence="1">
    <location>
        <begin position="373"/>
        <end position="382"/>
    </location>
</feature>
<name>A0A1B7XYZ8_COLHI</name>
<feature type="compositionally biased region" description="Basic residues" evidence="1">
    <location>
        <begin position="297"/>
        <end position="306"/>
    </location>
</feature>
<feature type="region of interest" description="Disordered" evidence="1">
    <location>
        <begin position="119"/>
        <end position="469"/>
    </location>
</feature>
<reference evidence="3" key="1">
    <citation type="journal article" date="2017" name="BMC Genomics">
        <title>Gapless genome assembly of Colletotrichum higginsianum reveals chromosome structure and association of transposable elements with secondary metabolite gene clusters.</title>
        <authorList>
            <person name="Dallery J.-F."/>
            <person name="Lapalu N."/>
            <person name="Zampounis A."/>
            <person name="Pigne S."/>
            <person name="Luyten I."/>
            <person name="Amselem J."/>
            <person name="Wittenberg A.H.J."/>
            <person name="Zhou S."/>
            <person name="de Queiroz M.V."/>
            <person name="Robin G.P."/>
            <person name="Auger A."/>
            <person name="Hainaut M."/>
            <person name="Henrissat B."/>
            <person name="Kim K.-T."/>
            <person name="Lee Y.-H."/>
            <person name="Lespinet O."/>
            <person name="Schwartz D.C."/>
            <person name="Thon M.R."/>
            <person name="O'Connell R.J."/>
        </authorList>
    </citation>
    <scope>NUCLEOTIDE SEQUENCE [LARGE SCALE GENOMIC DNA]</scope>
    <source>
        <strain evidence="3">IMI 349063</strain>
    </source>
</reference>
<sequence length="738" mass="81513">MAPFIAPQPPKGGGLDLAKPFNQTDHRALVREANRLIRKKREMEIQMTNTMEHLSQSSNAQSQQDRLLQMSVRTKAKENKFIRRQSKVLTDREKLLEMDPSDARAHDVEVLRATLSKLRDGVETPKTGHKQKSDLGGDNAVSSVEWDSDMGDSGDDSIDHHSTLDNDLGANPILPIARDTDAAKVDSPKIEKRKRVHEAPQSSKKAKNGQSSGDTSQDYLGVSITADSQLPEDVDSVKKDGDEKKTKKKHKKNKVAFSLEVESLKGKGNQKADASLKDNETHKSSNRVEAKNDEAKNKKRNKKSQKFKSNVTTENEEIRDNLETDVYHGGSQDLSFEDGNADDKITGSVGHTETKNDKEKKRSRKSEPVLVVEIERDGEGDCSKNPTGESPKMEQRESEPIDEVKKKKTKKRNKKTKKKAKTTTSAFDDSIINEAKERDDLKESKAGHSDGKNSEFDEPKMVKKDKLSADNIVANTGQESTVLMKSVRVMDVEQSAANEGKKKRGRKSKPLATETNGQTSNLEQNKVGNSGMSNFEGTSKPTSTSPTRIATPITSVAPFLETAGRTPLNPWSHYGPTFSIQNPEPIRTSAESNQKPEQATDGQVWVLNASGSRKKKNRTDSETKSVTMTIGKVDAPNKVDQGSPTPPPKKERKMRGRPKKVKEPLLPLESRPATPQGQMSVPGVRVSEDLVRLITPSAALLGKVERSASLKKLLAKDKKLLAVEADSWFEAMGLERRG</sequence>
<proteinExistence type="predicted"/>
<evidence type="ECO:0000313" key="2">
    <source>
        <dbReference type="EMBL" id="OBR04985.1"/>
    </source>
</evidence>